<proteinExistence type="predicted"/>
<sequence length="51" mass="6066">MKKWVIKSGIQRKYLRYIMGLLLLAILLSSIGVWIYVRQSLTTEVTDKYEF</sequence>
<name>C0B698_9FIRM</name>
<gene>
    <name evidence="1" type="ORF">COPCOM_00670</name>
</gene>
<accession>C0B698</accession>
<organism evidence="1 2">
    <name type="scientific">Coprococcus comes ATCC 27758</name>
    <dbReference type="NCBI Taxonomy" id="470146"/>
    <lineage>
        <taxon>Bacteria</taxon>
        <taxon>Bacillati</taxon>
        <taxon>Bacillota</taxon>
        <taxon>Clostridia</taxon>
        <taxon>Lachnospirales</taxon>
        <taxon>Lachnospiraceae</taxon>
        <taxon>Coprococcus</taxon>
    </lineage>
</organism>
<protein>
    <submittedName>
        <fullName evidence="1">Uncharacterized protein</fullName>
    </submittedName>
</protein>
<dbReference type="EMBL" id="ABVR01000035">
    <property type="protein sequence ID" value="EEG91038.1"/>
    <property type="molecule type" value="Genomic_DNA"/>
</dbReference>
<evidence type="ECO:0000313" key="2">
    <source>
        <dbReference type="Proteomes" id="UP000003793"/>
    </source>
</evidence>
<reference evidence="1 2" key="1">
    <citation type="submission" date="2009-02" db="EMBL/GenBank/DDBJ databases">
        <authorList>
            <person name="Fulton L."/>
            <person name="Clifton S."/>
            <person name="Fulton B."/>
            <person name="Xu J."/>
            <person name="Minx P."/>
            <person name="Pepin K.H."/>
            <person name="Johnson M."/>
            <person name="Bhonagiri V."/>
            <person name="Nash W.E."/>
            <person name="Mardis E.R."/>
            <person name="Wilson R.K."/>
        </authorList>
    </citation>
    <scope>NUCLEOTIDE SEQUENCE [LARGE SCALE GENOMIC DNA]</scope>
    <source>
        <strain evidence="1 2">ATCC 27758</strain>
    </source>
</reference>
<dbReference type="HOGENOM" id="CLU_3097738_0_0_9"/>
<dbReference type="AlphaFoldDB" id="C0B698"/>
<evidence type="ECO:0000313" key="1">
    <source>
        <dbReference type="EMBL" id="EEG91038.1"/>
    </source>
</evidence>
<comment type="caution">
    <text evidence="1">The sequence shown here is derived from an EMBL/GenBank/DDBJ whole genome shotgun (WGS) entry which is preliminary data.</text>
</comment>
<reference evidence="1 2" key="2">
    <citation type="submission" date="2009-03" db="EMBL/GenBank/DDBJ databases">
        <title>Draft genome sequence of Coprococcus comes (ATCC 27758).</title>
        <authorList>
            <person name="Sudarsanam P."/>
            <person name="Ley R."/>
            <person name="Guruge J."/>
            <person name="Turnbaugh P.J."/>
            <person name="Mahowald M."/>
            <person name="Liep D."/>
            <person name="Gordon J."/>
        </authorList>
    </citation>
    <scope>NUCLEOTIDE SEQUENCE [LARGE SCALE GENOMIC DNA]</scope>
    <source>
        <strain evidence="1 2">ATCC 27758</strain>
    </source>
</reference>
<dbReference type="Proteomes" id="UP000003793">
    <property type="component" value="Unassembled WGS sequence"/>
</dbReference>